<keyword evidence="3" id="KW-0378">Hydrolase</keyword>
<dbReference type="GO" id="GO:0046872">
    <property type="term" value="F:metal ion binding"/>
    <property type="evidence" value="ECO:0007669"/>
    <property type="project" value="UniProtKB-KW"/>
</dbReference>
<gene>
    <name evidence="7" type="ORF">FOZ61_006787</name>
</gene>
<evidence type="ECO:0000259" key="6">
    <source>
        <dbReference type="SMART" id="SM01131"/>
    </source>
</evidence>
<dbReference type="InterPro" id="IPR038763">
    <property type="entry name" value="DHH_sf"/>
</dbReference>
<reference evidence="7 8" key="1">
    <citation type="submission" date="2020-04" db="EMBL/GenBank/DDBJ databases">
        <title>Perkinsus olseni comparative genomics.</title>
        <authorList>
            <person name="Bogema D.R."/>
        </authorList>
    </citation>
    <scope>NUCLEOTIDE SEQUENCE [LARGE SCALE GENOMIC DNA]</scope>
    <source>
        <strain evidence="7">ATCC PRA-179</strain>
    </source>
</reference>
<dbReference type="OrthoDB" id="374045at2759"/>
<dbReference type="Gene3D" id="3.10.310.20">
    <property type="entry name" value="DHHA2 domain"/>
    <property type="match status" value="1"/>
</dbReference>
<dbReference type="PANTHER" id="PTHR12112:SF39">
    <property type="entry name" value="EG:152A3.5 PROTEIN (FBGN0003116_PN PROTEIN)"/>
    <property type="match status" value="1"/>
</dbReference>
<dbReference type="SUPFAM" id="SSF64182">
    <property type="entry name" value="DHH phosphoesterases"/>
    <property type="match status" value="1"/>
</dbReference>
<keyword evidence="4" id="KW-0464">Manganese</keyword>
<feature type="compositionally biased region" description="Basic and acidic residues" evidence="5">
    <location>
        <begin position="1131"/>
        <end position="1146"/>
    </location>
</feature>
<organism evidence="7 8">
    <name type="scientific">Perkinsus olseni</name>
    <name type="common">Perkinsus atlanticus</name>
    <dbReference type="NCBI Taxonomy" id="32597"/>
    <lineage>
        <taxon>Eukaryota</taxon>
        <taxon>Sar</taxon>
        <taxon>Alveolata</taxon>
        <taxon>Perkinsozoa</taxon>
        <taxon>Perkinsea</taxon>
        <taxon>Perkinsida</taxon>
        <taxon>Perkinsidae</taxon>
        <taxon>Perkinsus</taxon>
    </lineage>
</organism>
<dbReference type="Proteomes" id="UP000570595">
    <property type="component" value="Unassembled WGS sequence"/>
</dbReference>
<evidence type="ECO:0000313" key="7">
    <source>
        <dbReference type="EMBL" id="KAF4656585.1"/>
    </source>
</evidence>
<comment type="caution">
    <text evidence="7">The sequence shown here is derived from an EMBL/GenBank/DDBJ whole genome shotgun (WGS) entry which is preliminary data.</text>
</comment>
<dbReference type="EMBL" id="JABAHT010000399">
    <property type="protein sequence ID" value="KAF4656585.1"/>
    <property type="molecule type" value="Genomic_DNA"/>
</dbReference>
<sequence>MPAPPSFAQWVSQHTAGTLRNCASGTPLVGVVGNQAADADSIVSAAALAFIRAMKSDRNYQPFVQCDEEDLSLRPEVGLLWSRFTQSPKVALPSTRSELPSTINSWVLVDHNELTIDAPNATVVGIVDHHVDAGKYPELEGGNRVIEPVGSCCTLVAREYLNEAPKELDAPLCGMLLGVILLDTVNMSPEAGKATAVDWDVVERLSSVVGYDSSRRAGLFEELQQAKTDPKMWEKMTSRQLVDYDFKYFNSGIGVAMSSLLAPLREVASKCVDNIRSRGHAAARLWVLMSCYTIEAGHICRELLVCVRDPEEDATLLSSVTTFLESREVLQLWRMDIDIPGAVAYHQGNVKASRKKVAPALCEFLQHAWLGIQEEEEEEVVSVDPPQTPHPQDPSGAAGVDRENGVSAPESPSRFSQGHLADDERPLSDDDDSASSWTMSSDEVVDSPGEAGPDEDPPRRSVVPPLRLDKLPTFEPEQPAPTPTPDPGVFGGLANTVVGWFNTQGDETLPEESDRSGLSEGESDDEGPGLRNLPGVGAAAVSGTEEGVVASSLDGGPEGEQHPEGVHSAGEGERYIGEAVVEEGPYSEEEGEGEAVVEEGPYSEEEGEGEEEEAVVEVPYIGEEPVSFITDDEVSEPNQHAESPLVDSPADAELPSMTHSEGEMNDSDGSETPSGATMIEWAPPSLASVGAAARESLQRLSVIMTGEGGPTLSESVSWTESSQGVEEGEVSGRSEATGFQTDGEKEDEQQQAGLHAEPSSDALGVPTVLEAHGPVMEPARQSGSVADDTLRLGQLVVEALHREDDQLSSSPISSEATDHGDAFENLTAVATRQEESQNAAATSSSEEAIGASVGVAESGQGYTEGEREFGEEEDEEIEALSTELQSTTARGDQATAATAVYGGLTDPEESLTEDAATMPLMGAAFSGDGQESKGGESTAAGALAEQQISNPESAVDVDGLSESLHSAGPMDSEQGECVEERVVETVMYSEAILLDEGQGEDVSEVEPDSMLEAGELQTAGTASPQHPAAMEEKPGRALDDGVEAVSSSTASRHSIPISTRLSDSPRLENEQTRLNTVDPDVKKHRLDTPFSHGELDEAMDPSRVTTEADRPVESLSPGDGRRVTAGNLSSRGEECSSKSERSLVDRDDQIRGSVVVEADVDRFEGISIPPSAAEEEVADAGVGSQGRRGSAEKLRESVLDTVYSRYANNNAAGMTAITTISDFCPDIRSAAEFDPDEYVRRIEDGPGPSPAERRLIRHAFLSGYDDALLAVERGELLENTDRVREEPSAAYVDLHPQTSAPLHNTVRSPSTPHRSTAEAPLLASQLNRSNDTTESELSFQLDDAPVCSSEKHDEGLAIGDSNSPSRPVTDQHLPASTIRDSSREATTVLHPHLPLSGSRVALKSSFLEVPVTIPLSRRKFINGRPRHHKSRISCL</sequence>
<feature type="region of interest" description="Disordered" evidence="5">
    <location>
        <begin position="632"/>
        <end position="678"/>
    </location>
</feature>
<dbReference type="GO" id="GO:0005737">
    <property type="term" value="C:cytoplasm"/>
    <property type="evidence" value="ECO:0007669"/>
    <property type="project" value="InterPro"/>
</dbReference>
<feature type="compositionally biased region" description="Acidic residues" evidence="5">
    <location>
        <begin position="585"/>
        <end position="615"/>
    </location>
</feature>
<dbReference type="InterPro" id="IPR004097">
    <property type="entry name" value="DHHA2"/>
</dbReference>
<feature type="region of interest" description="Disordered" evidence="5">
    <location>
        <begin position="376"/>
        <end position="615"/>
    </location>
</feature>
<feature type="compositionally biased region" description="Basic and acidic residues" evidence="5">
    <location>
        <begin position="1029"/>
        <end position="1039"/>
    </location>
</feature>
<evidence type="ECO:0000256" key="2">
    <source>
        <dbReference type="ARBA" id="ARBA00022723"/>
    </source>
</evidence>
<feature type="domain" description="DHHA2" evidence="6">
    <location>
        <begin position="220"/>
        <end position="365"/>
    </location>
</feature>
<accession>A0A7J6LBG0</accession>
<evidence type="ECO:0000256" key="3">
    <source>
        <dbReference type="ARBA" id="ARBA00022801"/>
    </source>
</evidence>
<feature type="region of interest" description="Disordered" evidence="5">
    <location>
        <begin position="922"/>
        <end position="957"/>
    </location>
</feature>
<evidence type="ECO:0000313" key="8">
    <source>
        <dbReference type="Proteomes" id="UP000570595"/>
    </source>
</evidence>
<feature type="compositionally biased region" description="Polar residues" evidence="5">
    <location>
        <begin position="1296"/>
        <end position="1314"/>
    </location>
</feature>
<protein>
    <recommendedName>
        <fullName evidence="6">DHHA2 domain-containing protein</fullName>
    </recommendedName>
</protein>
<dbReference type="Pfam" id="PF02833">
    <property type="entry name" value="DHHA2"/>
    <property type="match status" value="1"/>
</dbReference>
<feature type="region of interest" description="Disordered" evidence="5">
    <location>
        <begin position="1018"/>
        <end position="1146"/>
    </location>
</feature>
<dbReference type="PANTHER" id="PTHR12112">
    <property type="entry name" value="BNIP - RELATED"/>
    <property type="match status" value="1"/>
</dbReference>
<name>A0A7J6LBG0_PEROL</name>
<feature type="region of interest" description="Disordered" evidence="5">
    <location>
        <begin position="1292"/>
        <end position="1385"/>
    </location>
</feature>
<dbReference type="Gene3D" id="3.90.1640.10">
    <property type="entry name" value="inorganic pyrophosphatase (n-terminal core)"/>
    <property type="match status" value="1"/>
</dbReference>
<dbReference type="Pfam" id="PF01368">
    <property type="entry name" value="DHH"/>
    <property type="match status" value="1"/>
</dbReference>
<keyword evidence="2" id="KW-0479">Metal-binding</keyword>
<feature type="compositionally biased region" description="Low complexity" evidence="5">
    <location>
        <begin position="720"/>
        <end position="735"/>
    </location>
</feature>
<feature type="region of interest" description="Disordered" evidence="5">
    <location>
        <begin position="705"/>
        <end position="787"/>
    </location>
</feature>
<dbReference type="InterPro" id="IPR038222">
    <property type="entry name" value="DHHA2_dom_sf"/>
</dbReference>
<feature type="compositionally biased region" description="Acidic residues" evidence="5">
    <location>
        <begin position="869"/>
        <end position="878"/>
    </location>
</feature>
<feature type="region of interest" description="Disordered" evidence="5">
    <location>
        <begin position="802"/>
        <end position="878"/>
    </location>
</feature>
<feature type="compositionally biased region" description="Polar residues" evidence="5">
    <location>
        <begin position="836"/>
        <end position="846"/>
    </location>
</feature>
<evidence type="ECO:0000256" key="5">
    <source>
        <dbReference type="SAM" id="MobiDB-lite"/>
    </source>
</evidence>
<dbReference type="GO" id="GO:0004309">
    <property type="term" value="F:exopolyphosphatase activity"/>
    <property type="evidence" value="ECO:0007669"/>
    <property type="project" value="TreeGrafter"/>
</dbReference>
<comment type="cofactor">
    <cofactor evidence="1">
        <name>Mn(2+)</name>
        <dbReference type="ChEBI" id="CHEBI:29035"/>
    </cofactor>
</comment>
<proteinExistence type="predicted"/>
<evidence type="ECO:0000256" key="1">
    <source>
        <dbReference type="ARBA" id="ARBA00001936"/>
    </source>
</evidence>
<evidence type="ECO:0000256" key="4">
    <source>
        <dbReference type="ARBA" id="ARBA00023211"/>
    </source>
</evidence>
<feature type="compositionally biased region" description="Polar residues" evidence="5">
    <location>
        <begin position="1045"/>
        <end position="1062"/>
    </location>
</feature>
<feature type="compositionally biased region" description="Polar residues" evidence="5">
    <location>
        <begin position="1324"/>
        <end position="1338"/>
    </location>
</feature>
<dbReference type="SMART" id="SM01131">
    <property type="entry name" value="DHHA2"/>
    <property type="match status" value="1"/>
</dbReference>
<dbReference type="InterPro" id="IPR001667">
    <property type="entry name" value="DDH_dom"/>
</dbReference>
<feature type="compositionally biased region" description="Basic and acidic residues" evidence="5">
    <location>
        <begin position="559"/>
        <end position="576"/>
    </location>
</feature>